<evidence type="ECO:0000256" key="2">
    <source>
        <dbReference type="SAM" id="SignalP"/>
    </source>
</evidence>
<feature type="region of interest" description="Disordered" evidence="1">
    <location>
        <begin position="431"/>
        <end position="451"/>
    </location>
</feature>
<feature type="compositionally biased region" description="Low complexity" evidence="1">
    <location>
        <begin position="43"/>
        <end position="59"/>
    </location>
</feature>
<accession>A0ABX1Z166</accession>
<dbReference type="InterPro" id="IPR050490">
    <property type="entry name" value="Bact_solute-bd_prot1"/>
</dbReference>
<protein>
    <submittedName>
        <fullName evidence="3">Extracellular solute-binding protein</fullName>
    </submittedName>
</protein>
<feature type="region of interest" description="Disordered" evidence="1">
    <location>
        <begin position="43"/>
        <end position="63"/>
    </location>
</feature>
<dbReference type="SUPFAM" id="SSF53850">
    <property type="entry name" value="Periplasmic binding protein-like II"/>
    <property type="match status" value="1"/>
</dbReference>
<keyword evidence="2" id="KW-0732">Signal</keyword>
<proteinExistence type="predicted"/>
<feature type="signal peptide" evidence="2">
    <location>
        <begin position="1"/>
        <end position="37"/>
    </location>
</feature>
<name>A0ABX1Z166_9BACL</name>
<organism evidence="3 4">
    <name type="scientific">Paenibacillus germinis</name>
    <dbReference type="NCBI Taxonomy" id="2654979"/>
    <lineage>
        <taxon>Bacteria</taxon>
        <taxon>Bacillati</taxon>
        <taxon>Bacillota</taxon>
        <taxon>Bacilli</taxon>
        <taxon>Bacillales</taxon>
        <taxon>Paenibacillaceae</taxon>
        <taxon>Paenibacillus</taxon>
    </lineage>
</organism>
<keyword evidence="4" id="KW-1185">Reference proteome</keyword>
<evidence type="ECO:0000313" key="3">
    <source>
        <dbReference type="EMBL" id="NOU87137.1"/>
    </source>
</evidence>
<feature type="chain" id="PRO_5046639670" evidence="2">
    <location>
        <begin position="38"/>
        <end position="451"/>
    </location>
</feature>
<dbReference type="Gene3D" id="3.40.190.10">
    <property type="entry name" value="Periplasmic binding protein-like II"/>
    <property type="match status" value="1"/>
</dbReference>
<sequence>MSDIIIKFRLNRRNKTMKFKALYSVPLALSLILVVSACGDQTNTSTSTQKPTTTSPNQNESASNQKVSLTMWYWNGAISDSTIEAAKKKFPNIDLQAQKLPSGSDYATKLKTTISGGGSGPDIVAMDSWISSMLPYKEKFVNLYDQGAKDIQPQYLDWKWKMAASADNKYLIGLPIDVAPVVMYYRKDLFEKAGVPSTPEAIKSQVKTWGDYFNLQQKVKDATGSQLLSIVDVFRNIIGQNSQGYFTEDGKYIGDQAHIKGAWDMAVKAYQSGLTYPNVSDAEKNAATNNSKVSSFIGASWAVGDLIGAAPDTKGKWQIAYPPGGVGNQGGSFFGLLKSTKNPKEAYEVIKFLTSPDNLVAGYKEFGNYPSTPEVYTKPEMVNKNEFFGNQDLSPIFADAAKDVKIALVDSRDDMVGTSLTDEIGLIDTQKKDPEKAWKDAQEKIKRQLSR</sequence>
<dbReference type="InterPro" id="IPR006059">
    <property type="entry name" value="SBP"/>
</dbReference>
<evidence type="ECO:0000256" key="1">
    <source>
        <dbReference type="SAM" id="MobiDB-lite"/>
    </source>
</evidence>
<dbReference type="EMBL" id="WHOC01000076">
    <property type="protein sequence ID" value="NOU87137.1"/>
    <property type="molecule type" value="Genomic_DNA"/>
</dbReference>
<comment type="caution">
    <text evidence="3">The sequence shown here is derived from an EMBL/GenBank/DDBJ whole genome shotgun (WGS) entry which is preliminary data.</text>
</comment>
<dbReference type="PANTHER" id="PTHR43649:SF32">
    <property type="entry name" value="SUGAR BINDING SECRETED PROTEIN"/>
    <property type="match status" value="1"/>
</dbReference>
<reference evidence="3 4" key="1">
    <citation type="submission" date="2019-10" db="EMBL/GenBank/DDBJ databases">
        <title>Description of Paenibacillus choica sp. nov.</title>
        <authorList>
            <person name="Carlier A."/>
            <person name="Qi S."/>
        </authorList>
    </citation>
    <scope>NUCLEOTIDE SEQUENCE [LARGE SCALE GENOMIC DNA]</scope>
    <source>
        <strain evidence="3 4">LMG 31460</strain>
    </source>
</reference>
<dbReference type="PANTHER" id="PTHR43649">
    <property type="entry name" value="ARABINOSE-BINDING PROTEIN-RELATED"/>
    <property type="match status" value="1"/>
</dbReference>
<dbReference type="Proteomes" id="UP000658690">
    <property type="component" value="Unassembled WGS sequence"/>
</dbReference>
<gene>
    <name evidence="3" type="ORF">GC102_15295</name>
</gene>
<dbReference type="Pfam" id="PF13416">
    <property type="entry name" value="SBP_bac_8"/>
    <property type="match status" value="1"/>
</dbReference>
<evidence type="ECO:0000313" key="4">
    <source>
        <dbReference type="Proteomes" id="UP000658690"/>
    </source>
</evidence>